<dbReference type="AlphaFoldDB" id="A0A250J0X6"/>
<proteinExistence type="predicted"/>
<dbReference type="Proteomes" id="UP000217257">
    <property type="component" value="Chromosome"/>
</dbReference>
<sequence length="237" mass="25312">MRLLEKRGALPAQGPEDAQQALQLLHLGPRPGPRQAQLQADDCIQGRIARDLAGSDDIAATPTPSLGTGLILDPWKSAALTVLVRAPGQRCELWRDPAHGAGDSIIAGDCIQGRIARDLAGSEEIAAAPTPRLGTGLTVDPWKSAALTILVRAPGQRCELWRDPVLGAGRSTILPSCDIGLLIHGVFDPSAPSRQHRHDQQRGACCLDCQVHFLALLIEYGGPEKPPSIQMSHRRGK</sequence>
<name>A0A250J0X6_9BACT</name>
<organism evidence="1 2">
    <name type="scientific">Cystobacter fuscus</name>
    <dbReference type="NCBI Taxonomy" id="43"/>
    <lineage>
        <taxon>Bacteria</taxon>
        <taxon>Pseudomonadati</taxon>
        <taxon>Myxococcota</taxon>
        <taxon>Myxococcia</taxon>
        <taxon>Myxococcales</taxon>
        <taxon>Cystobacterineae</taxon>
        <taxon>Archangiaceae</taxon>
        <taxon>Cystobacter</taxon>
    </lineage>
</organism>
<dbReference type="KEGG" id="cfus:CYFUS_002528"/>
<protein>
    <submittedName>
        <fullName evidence="1">Uncharacterized protein</fullName>
    </submittedName>
</protein>
<evidence type="ECO:0000313" key="1">
    <source>
        <dbReference type="EMBL" id="ATB37107.1"/>
    </source>
</evidence>
<accession>A0A250J0X6</accession>
<reference evidence="1 2" key="1">
    <citation type="submission" date="2017-06" db="EMBL/GenBank/DDBJ databases">
        <title>Sequencing and comparative analysis of myxobacterial genomes.</title>
        <authorList>
            <person name="Rupp O."/>
            <person name="Goesmann A."/>
            <person name="Sogaard-Andersen L."/>
        </authorList>
    </citation>
    <scope>NUCLEOTIDE SEQUENCE [LARGE SCALE GENOMIC DNA]</scope>
    <source>
        <strain evidence="1 2">DSM 52655</strain>
    </source>
</reference>
<evidence type="ECO:0000313" key="2">
    <source>
        <dbReference type="Proteomes" id="UP000217257"/>
    </source>
</evidence>
<gene>
    <name evidence="1" type="ORF">CYFUS_002528</name>
</gene>
<dbReference type="EMBL" id="CP022098">
    <property type="protein sequence ID" value="ATB37107.1"/>
    <property type="molecule type" value="Genomic_DNA"/>
</dbReference>